<evidence type="ECO:0000313" key="9">
    <source>
        <dbReference type="Proteomes" id="UP000240572"/>
    </source>
</evidence>
<dbReference type="RefSeq" id="WP_106523256.1">
    <property type="nucleotide sequence ID" value="NZ_PYGD01000004.1"/>
</dbReference>
<dbReference type="EMBL" id="PYGD01000004">
    <property type="protein sequence ID" value="PSK92194.1"/>
    <property type="molecule type" value="Genomic_DNA"/>
</dbReference>
<dbReference type="Gene3D" id="3.30.1360.40">
    <property type="match status" value="1"/>
</dbReference>
<dbReference type="CDD" id="cd00520">
    <property type="entry name" value="RRF"/>
    <property type="match status" value="1"/>
</dbReference>
<protein>
    <recommendedName>
        <fullName evidence="6">Ribosome-recycling factor</fullName>
        <shortName evidence="6">RRF</shortName>
    </recommendedName>
    <alternativeName>
        <fullName evidence="6">Ribosome-releasing factor</fullName>
    </alternativeName>
</protein>
<evidence type="ECO:0000256" key="4">
    <source>
        <dbReference type="ARBA" id="ARBA00022917"/>
    </source>
</evidence>
<evidence type="ECO:0000256" key="5">
    <source>
        <dbReference type="ARBA" id="ARBA00025050"/>
    </source>
</evidence>
<dbReference type="FunFam" id="3.30.1360.40:FF:000001">
    <property type="entry name" value="Ribosome-recycling factor"/>
    <property type="match status" value="1"/>
</dbReference>
<feature type="domain" description="Ribosome recycling factor" evidence="7">
    <location>
        <begin position="23"/>
        <end position="185"/>
    </location>
</feature>
<keyword evidence="4 6" id="KW-0648">Protein biosynthesis</keyword>
<dbReference type="InterPro" id="IPR036191">
    <property type="entry name" value="RRF_sf"/>
</dbReference>
<evidence type="ECO:0000256" key="1">
    <source>
        <dbReference type="ARBA" id="ARBA00004496"/>
    </source>
</evidence>
<dbReference type="GO" id="GO:0005737">
    <property type="term" value="C:cytoplasm"/>
    <property type="evidence" value="ECO:0007669"/>
    <property type="project" value="UniProtKB-SubCell"/>
</dbReference>
<evidence type="ECO:0000256" key="6">
    <source>
        <dbReference type="HAMAP-Rule" id="MF_00040"/>
    </source>
</evidence>
<dbReference type="InterPro" id="IPR002661">
    <property type="entry name" value="Ribosome_recyc_fac"/>
</dbReference>
<keyword evidence="9" id="KW-1185">Reference proteome</keyword>
<gene>
    <name evidence="6" type="primary">frr</name>
    <name evidence="8" type="ORF">B0I18_104292</name>
</gene>
<dbReference type="GO" id="GO:0006415">
    <property type="term" value="P:translational termination"/>
    <property type="evidence" value="ECO:0007669"/>
    <property type="project" value="UniProtKB-UniRule"/>
</dbReference>
<comment type="similarity">
    <text evidence="2 6">Belongs to the RRF family.</text>
</comment>
<comment type="caution">
    <text evidence="8">The sequence shown here is derived from an EMBL/GenBank/DDBJ whole genome shotgun (WGS) entry which is preliminary data.</text>
</comment>
<evidence type="ECO:0000256" key="3">
    <source>
        <dbReference type="ARBA" id="ARBA00022490"/>
    </source>
</evidence>
<name>A0A2P8D4P2_9BACT</name>
<keyword evidence="3 6" id="KW-0963">Cytoplasm</keyword>
<dbReference type="Gene3D" id="1.10.132.20">
    <property type="entry name" value="Ribosome-recycling factor"/>
    <property type="match status" value="1"/>
</dbReference>
<dbReference type="FunFam" id="1.10.132.20:FF:000001">
    <property type="entry name" value="Ribosome-recycling factor"/>
    <property type="match status" value="1"/>
</dbReference>
<comment type="subcellular location">
    <subcellularLocation>
        <location evidence="1 6">Cytoplasm</location>
    </subcellularLocation>
</comment>
<dbReference type="SUPFAM" id="SSF55194">
    <property type="entry name" value="Ribosome recycling factor, RRF"/>
    <property type="match status" value="1"/>
</dbReference>
<dbReference type="OrthoDB" id="9804006at2"/>
<dbReference type="Proteomes" id="UP000240572">
    <property type="component" value="Unassembled WGS sequence"/>
</dbReference>
<dbReference type="GO" id="GO:0043023">
    <property type="term" value="F:ribosomal large subunit binding"/>
    <property type="evidence" value="ECO:0007669"/>
    <property type="project" value="TreeGrafter"/>
</dbReference>
<organism evidence="8 9">
    <name type="scientific">Taibaiella chishuiensis</name>
    <dbReference type="NCBI Taxonomy" id="1434707"/>
    <lineage>
        <taxon>Bacteria</taxon>
        <taxon>Pseudomonadati</taxon>
        <taxon>Bacteroidota</taxon>
        <taxon>Chitinophagia</taxon>
        <taxon>Chitinophagales</taxon>
        <taxon>Chitinophagaceae</taxon>
        <taxon>Taibaiella</taxon>
    </lineage>
</organism>
<dbReference type="NCBIfam" id="TIGR00496">
    <property type="entry name" value="frr"/>
    <property type="match status" value="1"/>
</dbReference>
<accession>A0A2P8D4P2</accession>
<proteinExistence type="inferred from homology"/>
<dbReference type="InterPro" id="IPR023584">
    <property type="entry name" value="Ribosome_recyc_fac_dom"/>
</dbReference>
<dbReference type="HAMAP" id="MF_00040">
    <property type="entry name" value="RRF"/>
    <property type="match status" value="1"/>
</dbReference>
<evidence type="ECO:0000313" key="8">
    <source>
        <dbReference type="EMBL" id="PSK92194.1"/>
    </source>
</evidence>
<dbReference type="AlphaFoldDB" id="A0A2P8D4P2"/>
<dbReference type="PANTHER" id="PTHR20982:SF3">
    <property type="entry name" value="MITOCHONDRIAL RIBOSOME RECYCLING FACTOR PSEUDO 1"/>
    <property type="match status" value="1"/>
</dbReference>
<evidence type="ECO:0000259" key="7">
    <source>
        <dbReference type="Pfam" id="PF01765"/>
    </source>
</evidence>
<sequence length="187" mass="20918">MTEQVDKVVSNTVELMKKAIGHLESELVKIRAGKANPQMLEGLVVDYYGAPTPINQVANITVADARTITLQPWEKPMIAPIERALMQANLGVTPQNDGVVIRLFMPPLTEERRKELVKRVNGEGEQGKIAIRNIRRDMIEQIKKLQKDGLSEDAAKEAEGRIQGITDKNIALVEQHCKDKDKEIMTI</sequence>
<reference evidence="8 9" key="1">
    <citation type="submission" date="2018-03" db="EMBL/GenBank/DDBJ databases">
        <title>Genomic Encyclopedia of Type Strains, Phase III (KMG-III): the genomes of soil and plant-associated and newly described type strains.</title>
        <authorList>
            <person name="Whitman W."/>
        </authorList>
    </citation>
    <scope>NUCLEOTIDE SEQUENCE [LARGE SCALE GENOMIC DNA]</scope>
    <source>
        <strain evidence="8 9">CGMCC 1.12700</strain>
    </source>
</reference>
<dbReference type="Pfam" id="PF01765">
    <property type="entry name" value="RRF"/>
    <property type="match status" value="1"/>
</dbReference>
<evidence type="ECO:0000256" key="2">
    <source>
        <dbReference type="ARBA" id="ARBA00005912"/>
    </source>
</evidence>
<comment type="function">
    <text evidence="5 6">Responsible for the release of ribosomes from messenger RNA at the termination of protein biosynthesis. May increase the efficiency of translation by recycling ribosomes from one round of translation to another.</text>
</comment>
<dbReference type="PANTHER" id="PTHR20982">
    <property type="entry name" value="RIBOSOME RECYCLING FACTOR"/>
    <property type="match status" value="1"/>
</dbReference>